<evidence type="ECO:0000256" key="1">
    <source>
        <dbReference type="ARBA" id="ARBA00022737"/>
    </source>
</evidence>
<evidence type="ECO:0000259" key="2">
    <source>
        <dbReference type="PROSITE" id="PS50853"/>
    </source>
</evidence>
<dbReference type="Gene3D" id="2.60.40.10">
    <property type="entry name" value="Immunoglobulins"/>
    <property type="match status" value="2"/>
</dbReference>
<dbReference type="Proteomes" id="UP000001593">
    <property type="component" value="Unassembled WGS sequence"/>
</dbReference>
<feature type="domain" description="Fibronectin type-III" evidence="2">
    <location>
        <begin position="103"/>
        <end position="138"/>
    </location>
</feature>
<dbReference type="SUPFAM" id="SSF49265">
    <property type="entry name" value="Fibronectin type III"/>
    <property type="match status" value="1"/>
</dbReference>
<dbReference type="eggNOG" id="KOG4228">
    <property type="taxonomic scope" value="Eukaryota"/>
</dbReference>
<evidence type="ECO:0000313" key="4">
    <source>
        <dbReference type="Proteomes" id="UP000001593"/>
    </source>
</evidence>
<protein>
    <recommendedName>
        <fullName evidence="2">Fibronectin type-III domain-containing protein</fullName>
    </recommendedName>
</protein>
<evidence type="ECO:0000313" key="3">
    <source>
        <dbReference type="EMBL" id="EDO38805.1"/>
    </source>
</evidence>
<proteinExistence type="predicted"/>
<dbReference type="CDD" id="cd00063">
    <property type="entry name" value="FN3"/>
    <property type="match status" value="2"/>
</dbReference>
<dbReference type="PhylomeDB" id="A7SBX5"/>
<keyword evidence="1" id="KW-0677">Repeat</keyword>
<dbReference type="STRING" id="45351.A7SBX5"/>
<dbReference type="HOGENOM" id="CLU_085242_1_0_1"/>
<dbReference type="AlphaFoldDB" id="A7SBX5"/>
<gene>
    <name evidence="3" type="ORF">NEMVEDRAFT_v1g112664</name>
</gene>
<feature type="non-terminal residue" evidence="3">
    <location>
        <position position="1"/>
    </location>
</feature>
<dbReference type="FunFam" id="2.60.40.10:FF:002057">
    <property type="entry name" value="Predicted protein"/>
    <property type="match status" value="1"/>
</dbReference>
<keyword evidence="4" id="KW-1185">Reference proteome</keyword>
<dbReference type="EMBL" id="DS469619">
    <property type="protein sequence ID" value="EDO38805.1"/>
    <property type="molecule type" value="Genomic_DNA"/>
</dbReference>
<feature type="non-terminal residue" evidence="3">
    <location>
        <position position="138"/>
    </location>
</feature>
<dbReference type="InterPro" id="IPR050991">
    <property type="entry name" value="ECM_Regulatory_Proteins"/>
</dbReference>
<dbReference type="PANTHER" id="PTHR46708:SF2">
    <property type="entry name" value="FIBRONECTIN TYPE-III DOMAIN-CONTAINING PROTEIN"/>
    <property type="match status" value="1"/>
</dbReference>
<sequence>PLAAPNGLQGAAINSTSIRVQWSPIPDSQLQGPLRGYNISYDPVNQEPVLVTVPTSTTMVVIHGLMKYTTYRLKIYGVSNDQEMGPESFYINVTTQQDAPSAAPESIQANIINSTSVRIYWEPPVNTEQNGIILGYKI</sequence>
<reference evidence="3 4" key="1">
    <citation type="journal article" date="2007" name="Science">
        <title>Sea anemone genome reveals ancestral eumetazoan gene repertoire and genomic organization.</title>
        <authorList>
            <person name="Putnam N.H."/>
            <person name="Srivastava M."/>
            <person name="Hellsten U."/>
            <person name="Dirks B."/>
            <person name="Chapman J."/>
            <person name="Salamov A."/>
            <person name="Terry A."/>
            <person name="Shapiro H."/>
            <person name="Lindquist E."/>
            <person name="Kapitonov V.V."/>
            <person name="Jurka J."/>
            <person name="Genikhovich G."/>
            <person name="Grigoriev I.V."/>
            <person name="Lucas S.M."/>
            <person name="Steele R.E."/>
            <person name="Finnerty J.R."/>
            <person name="Technau U."/>
            <person name="Martindale M.Q."/>
            <person name="Rokhsar D.S."/>
        </authorList>
    </citation>
    <scope>NUCLEOTIDE SEQUENCE [LARGE SCALE GENOMIC DNA]</scope>
    <source>
        <strain evidence="4">CH2 X CH6</strain>
    </source>
</reference>
<accession>A7SBX5</accession>
<organism evidence="3 4">
    <name type="scientific">Nematostella vectensis</name>
    <name type="common">Starlet sea anemone</name>
    <dbReference type="NCBI Taxonomy" id="45351"/>
    <lineage>
        <taxon>Eukaryota</taxon>
        <taxon>Metazoa</taxon>
        <taxon>Cnidaria</taxon>
        <taxon>Anthozoa</taxon>
        <taxon>Hexacorallia</taxon>
        <taxon>Actiniaria</taxon>
        <taxon>Edwardsiidae</taxon>
        <taxon>Nematostella</taxon>
    </lineage>
</organism>
<dbReference type="Pfam" id="PF00041">
    <property type="entry name" value="fn3"/>
    <property type="match status" value="1"/>
</dbReference>
<feature type="domain" description="Fibronectin type-III" evidence="2">
    <location>
        <begin position="4"/>
        <end position="98"/>
    </location>
</feature>
<dbReference type="InterPro" id="IPR013783">
    <property type="entry name" value="Ig-like_fold"/>
</dbReference>
<name>A7SBX5_NEMVE</name>
<dbReference type="SMART" id="SM00060">
    <property type="entry name" value="FN3"/>
    <property type="match status" value="1"/>
</dbReference>
<dbReference type="PROSITE" id="PS50853">
    <property type="entry name" value="FN3"/>
    <property type="match status" value="2"/>
</dbReference>
<dbReference type="PANTHER" id="PTHR46708">
    <property type="entry name" value="TENASCIN"/>
    <property type="match status" value="1"/>
</dbReference>
<dbReference type="InterPro" id="IPR036116">
    <property type="entry name" value="FN3_sf"/>
</dbReference>
<dbReference type="InterPro" id="IPR003961">
    <property type="entry name" value="FN3_dom"/>
</dbReference>
<dbReference type="InParanoid" id="A7SBX5"/>